<evidence type="ECO:0000313" key="1">
    <source>
        <dbReference type="EMBL" id="GAJ13486.1"/>
    </source>
</evidence>
<proteinExistence type="predicted"/>
<sequence>MNMEEKKPLKVPKEVKCVSLELRQKNYEENFALLRKRYPKVAGWLQDSGNGKTIAVKLESGDIAFLLQENGERHWLSEPVRPKDKAKRTLEKCLSPIRTLEKRLSVGQRGKPLFFIGMGAGYELIEFFNAQPRMLLSKKQPIYVVERSADILRLNLEIHDWKKILSSGRVFFFVGKKIDGQLRNFFRNALRPLPEVILCHEMAQQENQPLAA</sequence>
<evidence type="ECO:0008006" key="2">
    <source>
        <dbReference type="Google" id="ProtNLM"/>
    </source>
</evidence>
<organism evidence="1">
    <name type="scientific">marine sediment metagenome</name>
    <dbReference type="NCBI Taxonomy" id="412755"/>
    <lineage>
        <taxon>unclassified sequences</taxon>
        <taxon>metagenomes</taxon>
        <taxon>ecological metagenomes</taxon>
    </lineage>
</organism>
<name>X1VG30_9ZZZZ</name>
<accession>X1VG30</accession>
<protein>
    <recommendedName>
        <fullName evidence="2">SAM-dependent methyltransferase</fullName>
    </recommendedName>
</protein>
<dbReference type="EMBL" id="BARW01025881">
    <property type="protein sequence ID" value="GAJ13486.1"/>
    <property type="molecule type" value="Genomic_DNA"/>
</dbReference>
<feature type="non-terminal residue" evidence="1">
    <location>
        <position position="212"/>
    </location>
</feature>
<gene>
    <name evidence="1" type="ORF">S12H4_42322</name>
</gene>
<comment type="caution">
    <text evidence="1">The sequence shown here is derived from an EMBL/GenBank/DDBJ whole genome shotgun (WGS) entry which is preliminary data.</text>
</comment>
<dbReference type="AlphaFoldDB" id="X1VG30"/>
<reference evidence="1" key="1">
    <citation type="journal article" date="2014" name="Front. Microbiol.">
        <title>High frequency of phylogenetically diverse reductive dehalogenase-homologous genes in deep subseafloor sedimentary metagenomes.</title>
        <authorList>
            <person name="Kawai M."/>
            <person name="Futagami T."/>
            <person name="Toyoda A."/>
            <person name="Takaki Y."/>
            <person name="Nishi S."/>
            <person name="Hori S."/>
            <person name="Arai W."/>
            <person name="Tsubouchi T."/>
            <person name="Morono Y."/>
            <person name="Uchiyama I."/>
            <person name="Ito T."/>
            <person name="Fujiyama A."/>
            <person name="Inagaki F."/>
            <person name="Takami H."/>
        </authorList>
    </citation>
    <scope>NUCLEOTIDE SEQUENCE</scope>
    <source>
        <strain evidence="1">Expedition CK06-06</strain>
    </source>
</reference>